<dbReference type="Proteomes" id="UP000051448">
    <property type="component" value="Unassembled WGS sequence"/>
</dbReference>
<evidence type="ECO:0000256" key="4">
    <source>
        <dbReference type="ARBA" id="ARBA00023172"/>
    </source>
</evidence>
<dbReference type="GeneID" id="98311041"/>
<dbReference type="PANTHER" id="PTHR30349:SF64">
    <property type="entry name" value="PROPHAGE INTEGRASE INTD-RELATED"/>
    <property type="match status" value="1"/>
</dbReference>
<keyword evidence="7" id="KW-1185">Reference proteome</keyword>
<dbReference type="STRING" id="1423759.FC92_GL001168"/>
<dbReference type="GO" id="GO:0003677">
    <property type="term" value="F:DNA binding"/>
    <property type="evidence" value="ECO:0007669"/>
    <property type="project" value="UniProtKB-KW"/>
</dbReference>
<dbReference type="InterPro" id="IPR013762">
    <property type="entry name" value="Integrase-like_cat_sf"/>
</dbReference>
<dbReference type="EMBL" id="AZDX01000031">
    <property type="protein sequence ID" value="KRL06120.1"/>
    <property type="molecule type" value="Genomic_DNA"/>
</dbReference>
<sequence>MTTNLTLDNYFFEWMETFKKPAISSVTYVKYQNTHQHIKKYFGDIKFNKVTRQNYQTVLNRFAKTHAKRTTSGFHKQIRAAVIDALEEGIIDTDFTRKAIITGREKVKEKVMFHSYSEWQALIRATKISTNSYDFIIYLSAMTGLRFAEVLGLTVEDISFKNKLIIVNKTWDYKYHTGFKPTKNSSSVRTIDVDTKTLHVIKNMMRIRKFKKPQQKICENEDGRLPVSATINRHLEKLCTKLNISPISFHGLRHTHASILLFKDVNILSVSRRLGHKDVTTTQSVYLHIIKEMEERETKLIMRIMMKALSE</sequence>
<dbReference type="CDD" id="cd01189">
    <property type="entry name" value="INT_ICEBs1_C_like"/>
    <property type="match status" value="1"/>
</dbReference>
<accession>A0A0R1MQJ9</accession>
<evidence type="ECO:0000256" key="3">
    <source>
        <dbReference type="ARBA" id="ARBA00023125"/>
    </source>
</evidence>
<dbReference type="InterPro" id="IPR010998">
    <property type="entry name" value="Integrase_recombinase_N"/>
</dbReference>
<comment type="similarity">
    <text evidence="1">Belongs to the 'phage' integrase family.</text>
</comment>
<organism evidence="6 7">
    <name type="scientific">Liquorilactobacillus hordei DSM 19519</name>
    <dbReference type="NCBI Taxonomy" id="1423759"/>
    <lineage>
        <taxon>Bacteria</taxon>
        <taxon>Bacillati</taxon>
        <taxon>Bacillota</taxon>
        <taxon>Bacilli</taxon>
        <taxon>Lactobacillales</taxon>
        <taxon>Lactobacillaceae</taxon>
        <taxon>Liquorilactobacillus</taxon>
    </lineage>
</organism>
<gene>
    <name evidence="6" type="ORF">FC92_GL001168</name>
</gene>
<reference evidence="6 7" key="1">
    <citation type="journal article" date="2015" name="Genome Announc.">
        <title>Expanding the biotechnology potential of lactobacilli through comparative genomics of 213 strains and associated genera.</title>
        <authorList>
            <person name="Sun Z."/>
            <person name="Harris H.M."/>
            <person name="McCann A."/>
            <person name="Guo C."/>
            <person name="Argimon S."/>
            <person name="Zhang W."/>
            <person name="Yang X."/>
            <person name="Jeffery I.B."/>
            <person name="Cooney J.C."/>
            <person name="Kagawa T.F."/>
            <person name="Liu W."/>
            <person name="Song Y."/>
            <person name="Salvetti E."/>
            <person name="Wrobel A."/>
            <person name="Rasinkangas P."/>
            <person name="Parkhill J."/>
            <person name="Rea M.C."/>
            <person name="O'Sullivan O."/>
            <person name="Ritari J."/>
            <person name="Douillard F.P."/>
            <person name="Paul Ross R."/>
            <person name="Yang R."/>
            <person name="Briner A.E."/>
            <person name="Felis G.E."/>
            <person name="de Vos W.M."/>
            <person name="Barrangou R."/>
            <person name="Klaenhammer T.R."/>
            <person name="Caufield P.W."/>
            <person name="Cui Y."/>
            <person name="Zhang H."/>
            <person name="O'Toole P.W."/>
        </authorList>
    </citation>
    <scope>NUCLEOTIDE SEQUENCE [LARGE SCALE GENOMIC DNA]</scope>
    <source>
        <strain evidence="6 7">DSM 19519</strain>
    </source>
</reference>
<dbReference type="InterPro" id="IPR050090">
    <property type="entry name" value="Tyrosine_recombinase_XerCD"/>
</dbReference>
<name>A0A0R1MQJ9_9LACO</name>
<evidence type="ECO:0000256" key="1">
    <source>
        <dbReference type="ARBA" id="ARBA00008857"/>
    </source>
</evidence>
<dbReference type="SUPFAM" id="SSF56349">
    <property type="entry name" value="DNA breaking-rejoining enzymes"/>
    <property type="match status" value="1"/>
</dbReference>
<dbReference type="InterPro" id="IPR004107">
    <property type="entry name" value="Integrase_SAM-like_N"/>
</dbReference>
<dbReference type="InterPro" id="IPR002104">
    <property type="entry name" value="Integrase_catalytic"/>
</dbReference>
<dbReference type="PANTHER" id="PTHR30349">
    <property type="entry name" value="PHAGE INTEGRASE-RELATED"/>
    <property type="match status" value="1"/>
</dbReference>
<evidence type="ECO:0000259" key="5">
    <source>
        <dbReference type="PROSITE" id="PS51898"/>
    </source>
</evidence>
<dbReference type="GO" id="GO:0015074">
    <property type="term" value="P:DNA integration"/>
    <property type="evidence" value="ECO:0007669"/>
    <property type="project" value="UniProtKB-KW"/>
</dbReference>
<dbReference type="PROSITE" id="PS51898">
    <property type="entry name" value="TYR_RECOMBINASE"/>
    <property type="match status" value="1"/>
</dbReference>
<dbReference type="Pfam" id="PF00589">
    <property type="entry name" value="Phage_integrase"/>
    <property type="match status" value="1"/>
</dbReference>
<keyword evidence="2" id="KW-0229">DNA integration</keyword>
<evidence type="ECO:0000256" key="2">
    <source>
        <dbReference type="ARBA" id="ARBA00022908"/>
    </source>
</evidence>
<comment type="caution">
    <text evidence="6">The sequence shown here is derived from an EMBL/GenBank/DDBJ whole genome shotgun (WGS) entry which is preliminary data.</text>
</comment>
<proteinExistence type="inferred from homology"/>
<evidence type="ECO:0000313" key="7">
    <source>
        <dbReference type="Proteomes" id="UP000051448"/>
    </source>
</evidence>
<dbReference type="OrthoDB" id="9803188at2"/>
<feature type="domain" description="Tyr recombinase" evidence="5">
    <location>
        <begin position="107"/>
        <end position="299"/>
    </location>
</feature>
<dbReference type="RefSeq" id="WP_057869988.1">
    <property type="nucleotide sequence ID" value="NZ_AZDX01000031.1"/>
</dbReference>
<dbReference type="AlphaFoldDB" id="A0A0R1MQJ9"/>
<dbReference type="InterPro" id="IPR011010">
    <property type="entry name" value="DNA_brk_join_enz"/>
</dbReference>
<keyword evidence="4" id="KW-0233">DNA recombination</keyword>
<evidence type="ECO:0000313" key="6">
    <source>
        <dbReference type="EMBL" id="KRL06120.1"/>
    </source>
</evidence>
<dbReference type="Pfam" id="PF14659">
    <property type="entry name" value="Phage_int_SAM_3"/>
    <property type="match status" value="1"/>
</dbReference>
<dbReference type="Gene3D" id="1.10.443.10">
    <property type="entry name" value="Intergrase catalytic core"/>
    <property type="match status" value="1"/>
</dbReference>
<keyword evidence="3" id="KW-0238">DNA-binding</keyword>
<dbReference type="GO" id="GO:0006310">
    <property type="term" value="P:DNA recombination"/>
    <property type="evidence" value="ECO:0007669"/>
    <property type="project" value="UniProtKB-KW"/>
</dbReference>
<dbReference type="Gene3D" id="1.10.150.130">
    <property type="match status" value="1"/>
</dbReference>
<protein>
    <submittedName>
        <fullName evidence="6">Integrase</fullName>
    </submittedName>
</protein>
<dbReference type="PATRIC" id="fig|1423759.3.peg.1234"/>